<organism evidence="1 2">
    <name type="scientific">Podospora didyma</name>
    <dbReference type="NCBI Taxonomy" id="330526"/>
    <lineage>
        <taxon>Eukaryota</taxon>
        <taxon>Fungi</taxon>
        <taxon>Dikarya</taxon>
        <taxon>Ascomycota</taxon>
        <taxon>Pezizomycotina</taxon>
        <taxon>Sordariomycetes</taxon>
        <taxon>Sordariomycetidae</taxon>
        <taxon>Sordariales</taxon>
        <taxon>Podosporaceae</taxon>
        <taxon>Podospora</taxon>
    </lineage>
</organism>
<comment type="caution">
    <text evidence="1">The sequence shown here is derived from an EMBL/GenBank/DDBJ whole genome shotgun (WGS) entry which is preliminary data.</text>
</comment>
<name>A0AAE0K6N5_9PEZI</name>
<gene>
    <name evidence="1" type="ORF">B0H63DRAFT_316061</name>
</gene>
<evidence type="ECO:0000313" key="1">
    <source>
        <dbReference type="EMBL" id="KAK3370441.1"/>
    </source>
</evidence>
<evidence type="ECO:0000313" key="2">
    <source>
        <dbReference type="Proteomes" id="UP001285441"/>
    </source>
</evidence>
<keyword evidence="2" id="KW-1185">Reference proteome</keyword>
<dbReference type="AlphaFoldDB" id="A0AAE0K6N5"/>
<sequence>MCCGESSSTTPRVGARVDFFSRTQGNVGNLFFVNPSEPSSLLATHVRFSPRDGMAMDDRVLVSIHLNGDLSKPVEDSGLFQRFTLPRARRIGDDAQGLEIALGQSLALEVGDDGIIGRRVSMTRGDELLADGIVGFNMPMPVLASL</sequence>
<protein>
    <submittedName>
        <fullName evidence="1">Uncharacterized protein</fullName>
    </submittedName>
</protein>
<dbReference type="Proteomes" id="UP001285441">
    <property type="component" value="Unassembled WGS sequence"/>
</dbReference>
<reference evidence="1" key="1">
    <citation type="journal article" date="2023" name="Mol. Phylogenet. Evol.">
        <title>Genome-scale phylogeny and comparative genomics of the fungal order Sordariales.</title>
        <authorList>
            <person name="Hensen N."/>
            <person name="Bonometti L."/>
            <person name="Westerberg I."/>
            <person name="Brannstrom I.O."/>
            <person name="Guillou S."/>
            <person name="Cros-Aarteil S."/>
            <person name="Calhoun S."/>
            <person name="Haridas S."/>
            <person name="Kuo A."/>
            <person name="Mondo S."/>
            <person name="Pangilinan J."/>
            <person name="Riley R."/>
            <person name="LaButti K."/>
            <person name="Andreopoulos B."/>
            <person name="Lipzen A."/>
            <person name="Chen C."/>
            <person name="Yan M."/>
            <person name="Daum C."/>
            <person name="Ng V."/>
            <person name="Clum A."/>
            <person name="Steindorff A."/>
            <person name="Ohm R.A."/>
            <person name="Martin F."/>
            <person name="Silar P."/>
            <person name="Natvig D.O."/>
            <person name="Lalanne C."/>
            <person name="Gautier V."/>
            <person name="Ament-Velasquez S.L."/>
            <person name="Kruys A."/>
            <person name="Hutchinson M.I."/>
            <person name="Powell A.J."/>
            <person name="Barry K."/>
            <person name="Miller A.N."/>
            <person name="Grigoriev I.V."/>
            <person name="Debuchy R."/>
            <person name="Gladieux P."/>
            <person name="Hiltunen Thoren M."/>
            <person name="Johannesson H."/>
        </authorList>
    </citation>
    <scope>NUCLEOTIDE SEQUENCE</scope>
    <source>
        <strain evidence="1">CBS 232.78</strain>
    </source>
</reference>
<accession>A0AAE0K6N5</accession>
<proteinExistence type="predicted"/>
<reference evidence="1" key="2">
    <citation type="submission" date="2023-06" db="EMBL/GenBank/DDBJ databases">
        <authorList>
            <consortium name="Lawrence Berkeley National Laboratory"/>
            <person name="Haridas S."/>
            <person name="Hensen N."/>
            <person name="Bonometti L."/>
            <person name="Westerberg I."/>
            <person name="Brannstrom I.O."/>
            <person name="Guillou S."/>
            <person name="Cros-Aarteil S."/>
            <person name="Calhoun S."/>
            <person name="Kuo A."/>
            <person name="Mondo S."/>
            <person name="Pangilinan J."/>
            <person name="Riley R."/>
            <person name="LaButti K."/>
            <person name="Andreopoulos B."/>
            <person name="Lipzen A."/>
            <person name="Chen C."/>
            <person name="Yanf M."/>
            <person name="Daum C."/>
            <person name="Ng V."/>
            <person name="Clum A."/>
            <person name="Steindorff A."/>
            <person name="Ohm R."/>
            <person name="Martin F."/>
            <person name="Silar P."/>
            <person name="Natvig D."/>
            <person name="Lalanne C."/>
            <person name="Gautier V."/>
            <person name="Ament-velasquez S.L."/>
            <person name="Kruys A."/>
            <person name="Hutchinson M.I."/>
            <person name="Powell A.J."/>
            <person name="Barry K."/>
            <person name="Miller A.N."/>
            <person name="Grigoriev I.V."/>
            <person name="Debuchy R."/>
            <person name="Gladieux P."/>
            <person name="Thoren M.H."/>
            <person name="Johannesson H."/>
        </authorList>
    </citation>
    <scope>NUCLEOTIDE SEQUENCE</scope>
    <source>
        <strain evidence="1">CBS 232.78</strain>
    </source>
</reference>
<dbReference type="EMBL" id="JAULSW010000009">
    <property type="protein sequence ID" value="KAK3370441.1"/>
    <property type="molecule type" value="Genomic_DNA"/>
</dbReference>